<dbReference type="Proteomes" id="UP000724874">
    <property type="component" value="Unassembled WGS sequence"/>
</dbReference>
<dbReference type="AlphaFoldDB" id="A0A9P5TRY1"/>
<gene>
    <name evidence="1" type="ORF">CPB84DRAFT_1367675</name>
</gene>
<dbReference type="EMBL" id="JADNYJ010000007">
    <property type="protein sequence ID" value="KAF8910217.1"/>
    <property type="molecule type" value="Genomic_DNA"/>
</dbReference>
<name>A0A9P5TRY1_GYMJU</name>
<evidence type="ECO:0000313" key="1">
    <source>
        <dbReference type="EMBL" id="KAF8910217.1"/>
    </source>
</evidence>
<dbReference type="OrthoDB" id="10589220at2759"/>
<organism evidence="1 2">
    <name type="scientific">Gymnopilus junonius</name>
    <name type="common">Spectacular rustgill mushroom</name>
    <name type="synonym">Gymnopilus spectabilis subsp. junonius</name>
    <dbReference type="NCBI Taxonomy" id="109634"/>
    <lineage>
        <taxon>Eukaryota</taxon>
        <taxon>Fungi</taxon>
        <taxon>Dikarya</taxon>
        <taxon>Basidiomycota</taxon>
        <taxon>Agaricomycotina</taxon>
        <taxon>Agaricomycetes</taxon>
        <taxon>Agaricomycetidae</taxon>
        <taxon>Agaricales</taxon>
        <taxon>Agaricineae</taxon>
        <taxon>Hymenogastraceae</taxon>
        <taxon>Gymnopilus</taxon>
    </lineage>
</organism>
<reference evidence="1" key="1">
    <citation type="submission" date="2020-11" db="EMBL/GenBank/DDBJ databases">
        <authorList>
            <consortium name="DOE Joint Genome Institute"/>
            <person name="Ahrendt S."/>
            <person name="Riley R."/>
            <person name="Andreopoulos W."/>
            <person name="LaButti K."/>
            <person name="Pangilinan J."/>
            <person name="Ruiz-duenas F.J."/>
            <person name="Barrasa J.M."/>
            <person name="Sanchez-Garcia M."/>
            <person name="Camarero S."/>
            <person name="Miyauchi S."/>
            <person name="Serrano A."/>
            <person name="Linde D."/>
            <person name="Babiker R."/>
            <person name="Drula E."/>
            <person name="Ayuso-Fernandez I."/>
            <person name="Pacheco R."/>
            <person name="Padilla G."/>
            <person name="Ferreira P."/>
            <person name="Barriuso J."/>
            <person name="Kellner H."/>
            <person name="Castanera R."/>
            <person name="Alfaro M."/>
            <person name="Ramirez L."/>
            <person name="Pisabarro A.G."/>
            <person name="Kuo A."/>
            <person name="Tritt A."/>
            <person name="Lipzen A."/>
            <person name="He G."/>
            <person name="Yan M."/>
            <person name="Ng V."/>
            <person name="Cullen D."/>
            <person name="Martin F."/>
            <person name="Rosso M.-N."/>
            <person name="Henrissat B."/>
            <person name="Hibbett D."/>
            <person name="Martinez A.T."/>
            <person name="Grigoriev I.V."/>
        </authorList>
    </citation>
    <scope>NUCLEOTIDE SEQUENCE</scope>
    <source>
        <strain evidence="1">AH 44721</strain>
    </source>
</reference>
<protein>
    <submittedName>
        <fullName evidence="1">Uncharacterized protein</fullName>
    </submittedName>
</protein>
<keyword evidence="2" id="KW-1185">Reference proteome</keyword>
<sequence>MNLFLGNIRVGFAHSKYDSQLQISDDKEPRFEETEIHLEISTEILPPTQTGITMFIPISISIPHNPDICTIDGFLATQHRIESYDNFPYKLLVEDAAGNPQFRTEDLKCLTRRNKARKLARLFVTEMGWAIDVSNEDKGLGFSDIAMDTCFDVTIEEWASILCRRCKGLEDLLAPEIRNVRFREPILWAARHWRHGGSPEVHSRQVSSAMKIGVSNPR</sequence>
<proteinExistence type="predicted"/>
<comment type="caution">
    <text evidence="1">The sequence shown here is derived from an EMBL/GenBank/DDBJ whole genome shotgun (WGS) entry which is preliminary data.</text>
</comment>
<accession>A0A9P5TRY1</accession>
<evidence type="ECO:0000313" key="2">
    <source>
        <dbReference type="Proteomes" id="UP000724874"/>
    </source>
</evidence>